<dbReference type="KEGG" id="alus:STSP2_03281"/>
<keyword evidence="1" id="KW-0472">Membrane</keyword>
<keyword evidence="1" id="KW-0812">Transmembrane</keyword>
<gene>
    <name evidence="2" type="ORF">STSP2_03281</name>
</gene>
<organism evidence="2 3">
    <name type="scientific">Anaerohalosphaera lusitana</name>
    <dbReference type="NCBI Taxonomy" id="1936003"/>
    <lineage>
        <taxon>Bacteria</taxon>
        <taxon>Pseudomonadati</taxon>
        <taxon>Planctomycetota</taxon>
        <taxon>Phycisphaerae</taxon>
        <taxon>Sedimentisphaerales</taxon>
        <taxon>Anaerohalosphaeraceae</taxon>
        <taxon>Anaerohalosphaera</taxon>
    </lineage>
</organism>
<sequence>MEKYKTPEMFACLGAAVFLFIGVGRMPYDYYTFLRLVVCGCAGFLAYRGFAMKKEPAAWVLIAIAVVFNPFAPIHLSKEIWQVVDLITAVGFIAFVPYLGKEPDQESEGE</sequence>
<evidence type="ECO:0000313" key="3">
    <source>
        <dbReference type="Proteomes" id="UP000189674"/>
    </source>
</evidence>
<proteinExistence type="predicted"/>
<evidence type="ECO:0000256" key="1">
    <source>
        <dbReference type="SAM" id="Phobius"/>
    </source>
</evidence>
<protein>
    <recommendedName>
        <fullName evidence="4">Integral membrane protein</fullName>
    </recommendedName>
</protein>
<dbReference type="Pfam" id="PF20619">
    <property type="entry name" value="DUF6804"/>
    <property type="match status" value="1"/>
</dbReference>
<feature type="transmembrane region" description="Helical" evidence="1">
    <location>
        <begin position="7"/>
        <end position="24"/>
    </location>
</feature>
<name>A0A1U9NQ94_9BACT</name>
<evidence type="ECO:0008006" key="4">
    <source>
        <dbReference type="Google" id="ProtNLM"/>
    </source>
</evidence>
<reference evidence="3" key="1">
    <citation type="submission" date="2017-02" db="EMBL/GenBank/DDBJ databases">
        <title>Comparative genomics and description of representatives of a novel lineage of planctomycetes thriving in anoxic sediments.</title>
        <authorList>
            <person name="Spring S."/>
            <person name="Bunk B."/>
            <person name="Sproer C."/>
        </authorList>
    </citation>
    <scope>NUCLEOTIDE SEQUENCE [LARGE SCALE GENOMIC DNA]</scope>
    <source>
        <strain evidence="3">ST-NAGAB-D1</strain>
    </source>
</reference>
<dbReference type="STRING" id="1936003.STSP2_03281"/>
<dbReference type="InterPro" id="IPR046548">
    <property type="entry name" value="DUF6804"/>
</dbReference>
<evidence type="ECO:0000313" key="2">
    <source>
        <dbReference type="EMBL" id="AQT70079.1"/>
    </source>
</evidence>
<dbReference type="AlphaFoldDB" id="A0A1U9NQ94"/>
<feature type="transmembrane region" description="Helical" evidence="1">
    <location>
        <begin position="80"/>
        <end position="100"/>
    </location>
</feature>
<dbReference type="OrthoDB" id="1082986at2"/>
<dbReference type="RefSeq" id="WP_146663700.1">
    <property type="nucleotide sequence ID" value="NZ_CP019791.1"/>
</dbReference>
<accession>A0A1U9NQ94</accession>
<feature type="transmembrane region" description="Helical" evidence="1">
    <location>
        <begin position="57"/>
        <end position="74"/>
    </location>
</feature>
<keyword evidence="3" id="KW-1185">Reference proteome</keyword>
<dbReference type="EMBL" id="CP019791">
    <property type="protein sequence ID" value="AQT70079.1"/>
    <property type="molecule type" value="Genomic_DNA"/>
</dbReference>
<feature type="transmembrane region" description="Helical" evidence="1">
    <location>
        <begin position="30"/>
        <end position="50"/>
    </location>
</feature>
<keyword evidence="1" id="KW-1133">Transmembrane helix</keyword>
<dbReference type="Proteomes" id="UP000189674">
    <property type="component" value="Chromosome"/>
</dbReference>